<keyword evidence="1" id="KW-0805">Transcription regulation</keyword>
<evidence type="ECO:0000259" key="4">
    <source>
        <dbReference type="PROSITE" id="PS50949"/>
    </source>
</evidence>
<dbReference type="Proteomes" id="UP000308489">
    <property type="component" value="Chromosome 1"/>
</dbReference>
<dbReference type="Gene3D" id="1.10.10.10">
    <property type="entry name" value="Winged helix-like DNA-binding domain superfamily/Winged helix DNA-binding domain"/>
    <property type="match status" value="1"/>
</dbReference>
<dbReference type="SMART" id="SM00345">
    <property type="entry name" value="HTH_GNTR"/>
    <property type="match status" value="1"/>
</dbReference>
<dbReference type="Gene3D" id="1.20.120.530">
    <property type="entry name" value="GntR ligand-binding domain-like"/>
    <property type="match status" value="1"/>
</dbReference>
<dbReference type="AlphaFoldDB" id="A0A4U9RUC9"/>
<dbReference type="EMBL" id="LR590481">
    <property type="protein sequence ID" value="VTQ96094.1"/>
    <property type="molecule type" value="Genomic_DNA"/>
</dbReference>
<keyword evidence="2" id="KW-0238">DNA-binding</keyword>
<dbReference type="RefSeq" id="WP_197733553.1">
    <property type="nucleotide sequence ID" value="NZ_CBCRUQ010000007.1"/>
</dbReference>
<evidence type="ECO:0000256" key="3">
    <source>
        <dbReference type="ARBA" id="ARBA00023163"/>
    </source>
</evidence>
<accession>A0A4U9RUC9</accession>
<dbReference type="InterPro" id="IPR036388">
    <property type="entry name" value="WH-like_DNA-bd_sf"/>
</dbReference>
<dbReference type="SUPFAM" id="SSF46785">
    <property type="entry name" value="Winged helix' DNA-binding domain"/>
    <property type="match status" value="1"/>
</dbReference>
<dbReference type="InterPro" id="IPR000524">
    <property type="entry name" value="Tscrpt_reg_HTH_GntR"/>
</dbReference>
<name>A0A4U9RUC9_HATHI</name>
<dbReference type="Pfam" id="PF07729">
    <property type="entry name" value="FCD"/>
    <property type="match status" value="1"/>
</dbReference>
<dbReference type="InterPro" id="IPR036390">
    <property type="entry name" value="WH_DNA-bd_sf"/>
</dbReference>
<dbReference type="GO" id="GO:0003700">
    <property type="term" value="F:DNA-binding transcription factor activity"/>
    <property type="evidence" value="ECO:0007669"/>
    <property type="project" value="InterPro"/>
</dbReference>
<evidence type="ECO:0000256" key="1">
    <source>
        <dbReference type="ARBA" id="ARBA00023015"/>
    </source>
</evidence>
<dbReference type="SUPFAM" id="SSF48008">
    <property type="entry name" value="GntR ligand-binding domain-like"/>
    <property type="match status" value="1"/>
</dbReference>
<proteinExistence type="predicted"/>
<sequence>MMGKKLATDEIYKVLKNRIIQLKYTPGIVLNEVDIAKEFDISRTPIREIFQKLNSDKLLNIIPRYGAQVAHIDFKYMKSVFEVTREFDPFGAKLCVERITNEKIEELEAILDRLHQYDIKKDYQEAILDDEKFHDIVLSSSGNQCLEELLLGLHIHTERLWHYSEQYIDSMDLFTDTLGDVLKAIKEKDKDKAEKYARDHIDAFVEKIKQEML</sequence>
<dbReference type="InterPro" id="IPR011711">
    <property type="entry name" value="GntR_C"/>
</dbReference>
<dbReference type="InterPro" id="IPR008920">
    <property type="entry name" value="TF_FadR/GntR_C"/>
</dbReference>
<dbReference type="PROSITE" id="PS50949">
    <property type="entry name" value="HTH_GNTR"/>
    <property type="match status" value="1"/>
</dbReference>
<feature type="domain" description="HTH gntR-type" evidence="4">
    <location>
        <begin position="5"/>
        <end position="72"/>
    </location>
</feature>
<dbReference type="KEGG" id="hhw:NCTC503_02636"/>
<dbReference type="PANTHER" id="PTHR43537:SF24">
    <property type="entry name" value="GLUCONATE OPERON TRANSCRIPTIONAL REPRESSOR"/>
    <property type="match status" value="1"/>
</dbReference>
<dbReference type="GO" id="GO:0003677">
    <property type="term" value="F:DNA binding"/>
    <property type="evidence" value="ECO:0007669"/>
    <property type="project" value="UniProtKB-KW"/>
</dbReference>
<reference evidence="5 6" key="1">
    <citation type="submission" date="2019-05" db="EMBL/GenBank/DDBJ databases">
        <authorList>
            <consortium name="Pathogen Informatics"/>
        </authorList>
    </citation>
    <scope>NUCLEOTIDE SEQUENCE [LARGE SCALE GENOMIC DNA]</scope>
    <source>
        <strain evidence="5 6">NCTC503</strain>
    </source>
</reference>
<dbReference type="PANTHER" id="PTHR43537">
    <property type="entry name" value="TRANSCRIPTIONAL REGULATOR, GNTR FAMILY"/>
    <property type="match status" value="1"/>
</dbReference>
<keyword evidence="3" id="KW-0804">Transcription</keyword>
<evidence type="ECO:0000256" key="2">
    <source>
        <dbReference type="ARBA" id="ARBA00023125"/>
    </source>
</evidence>
<gene>
    <name evidence="5" type="primary">ydfH</name>
    <name evidence="5" type="ORF">NCTC503_02636</name>
</gene>
<dbReference type="SMART" id="SM00895">
    <property type="entry name" value="FCD"/>
    <property type="match status" value="1"/>
</dbReference>
<dbReference type="Pfam" id="PF00392">
    <property type="entry name" value="GntR"/>
    <property type="match status" value="1"/>
</dbReference>
<evidence type="ECO:0000313" key="5">
    <source>
        <dbReference type="EMBL" id="VTQ96094.1"/>
    </source>
</evidence>
<organism evidence="5 6">
    <name type="scientific">Hathewaya histolytica</name>
    <name type="common">Clostridium histolyticum</name>
    <dbReference type="NCBI Taxonomy" id="1498"/>
    <lineage>
        <taxon>Bacteria</taxon>
        <taxon>Bacillati</taxon>
        <taxon>Bacillota</taxon>
        <taxon>Clostridia</taxon>
        <taxon>Eubacteriales</taxon>
        <taxon>Clostridiaceae</taxon>
        <taxon>Hathewaya</taxon>
    </lineage>
</organism>
<protein>
    <submittedName>
        <fullName evidence="5">GntR family transcriptional regulator</fullName>
    </submittedName>
</protein>
<keyword evidence="6" id="KW-1185">Reference proteome</keyword>
<evidence type="ECO:0000313" key="6">
    <source>
        <dbReference type="Proteomes" id="UP000308489"/>
    </source>
</evidence>